<evidence type="ECO:0000313" key="1">
    <source>
        <dbReference type="EMBL" id="TDX52926.1"/>
    </source>
</evidence>
<organism evidence="1 2">
    <name type="scientific">Orenia marismortui</name>
    <dbReference type="NCBI Taxonomy" id="46469"/>
    <lineage>
        <taxon>Bacteria</taxon>
        <taxon>Bacillati</taxon>
        <taxon>Bacillota</taxon>
        <taxon>Clostridia</taxon>
        <taxon>Halanaerobiales</taxon>
        <taxon>Halobacteroidaceae</taxon>
        <taxon>Orenia</taxon>
    </lineage>
</organism>
<comment type="caution">
    <text evidence="1">The sequence shown here is derived from an EMBL/GenBank/DDBJ whole genome shotgun (WGS) entry which is preliminary data.</text>
</comment>
<reference evidence="1 2" key="1">
    <citation type="submission" date="2019-03" db="EMBL/GenBank/DDBJ databases">
        <title>Subsurface microbial communities from deep shales in Ohio and West Virginia, USA.</title>
        <authorList>
            <person name="Wrighton K."/>
        </authorList>
    </citation>
    <scope>NUCLEOTIDE SEQUENCE [LARGE SCALE GENOMIC DNA]</scope>
    <source>
        <strain evidence="1 2">MSL 6dP</strain>
    </source>
</reference>
<dbReference type="AlphaFoldDB" id="A0A4R8H646"/>
<dbReference type="Proteomes" id="UP000295832">
    <property type="component" value="Unassembled WGS sequence"/>
</dbReference>
<dbReference type="EMBL" id="SOEG01000004">
    <property type="protein sequence ID" value="TDX52926.1"/>
    <property type="molecule type" value="Genomic_DNA"/>
</dbReference>
<keyword evidence="2" id="KW-1185">Reference proteome</keyword>
<sequence>MKKIILITILLTFMIGTNTLAFEMVEEEESKAYSGGIELGIAVNDESSTYIGLVGNYDFNNKISLQGILGQVTKEGEGSSDDETELLTLVKGLYRFTSDLDSSMYLFSGLGNIDDDISLSAGLGLEKTNEYFTFLKNKYEIGYTTNGSVLLSYNINVSF</sequence>
<gene>
    <name evidence="1" type="ORF">C7959_10451</name>
</gene>
<accession>A0A4R8H646</accession>
<name>A0A4R8H646_9FIRM</name>
<evidence type="ECO:0000313" key="2">
    <source>
        <dbReference type="Proteomes" id="UP000295832"/>
    </source>
</evidence>
<dbReference type="RefSeq" id="WP_134115135.1">
    <property type="nucleotide sequence ID" value="NZ_SOEG01000004.1"/>
</dbReference>
<proteinExistence type="predicted"/>
<protein>
    <submittedName>
        <fullName evidence="1">Uncharacterized protein</fullName>
    </submittedName>
</protein>